<protein>
    <recommendedName>
        <fullName evidence="3">histidine kinase</fullName>
        <ecNumber evidence="3">2.7.13.3</ecNumber>
    </recommendedName>
</protein>
<dbReference type="InterPro" id="IPR050482">
    <property type="entry name" value="Sensor_HK_TwoCompSys"/>
</dbReference>
<dbReference type="SUPFAM" id="SSF55874">
    <property type="entry name" value="ATPase domain of HSP90 chaperone/DNA topoisomerase II/histidine kinase"/>
    <property type="match status" value="1"/>
</dbReference>
<dbReference type="EC" id="2.7.13.3" evidence="3"/>
<evidence type="ECO:0000256" key="13">
    <source>
        <dbReference type="SAM" id="Phobius"/>
    </source>
</evidence>
<evidence type="ECO:0000259" key="14">
    <source>
        <dbReference type="SMART" id="SM00387"/>
    </source>
</evidence>
<dbReference type="InterPro" id="IPR011712">
    <property type="entry name" value="Sig_transdc_His_kin_sub3_dim/P"/>
</dbReference>
<dbReference type="EMBL" id="JBHRYQ010000001">
    <property type="protein sequence ID" value="MFC3811966.1"/>
    <property type="molecule type" value="Genomic_DNA"/>
</dbReference>
<keyword evidence="11" id="KW-0902">Two-component regulatory system</keyword>
<evidence type="ECO:0000256" key="11">
    <source>
        <dbReference type="ARBA" id="ARBA00023012"/>
    </source>
</evidence>
<evidence type="ECO:0000256" key="8">
    <source>
        <dbReference type="ARBA" id="ARBA00022777"/>
    </source>
</evidence>
<evidence type="ECO:0000256" key="3">
    <source>
        <dbReference type="ARBA" id="ARBA00012438"/>
    </source>
</evidence>
<evidence type="ECO:0000256" key="12">
    <source>
        <dbReference type="ARBA" id="ARBA00023136"/>
    </source>
</evidence>
<evidence type="ECO:0000256" key="9">
    <source>
        <dbReference type="ARBA" id="ARBA00022840"/>
    </source>
</evidence>
<name>A0ABV7YYH6_9BACT</name>
<dbReference type="Gene3D" id="3.30.565.10">
    <property type="entry name" value="Histidine kinase-like ATPase, C-terminal domain"/>
    <property type="match status" value="1"/>
</dbReference>
<comment type="catalytic activity">
    <reaction evidence="1">
        <text>ATP + protein L-histidine = ADP + protein N-phospho-L-histidine.</text>
        <dbReference type="EC" id="2.7.13.3"/>
    </reaction>
</comment>
<feature type="domain" description="Histidine kinase/HSP90-like ATPase" evidence="14">
    <location>
        <begin position="377"/>
        <end position="473"/>
    </location>
</feature>
<keyword evidence="10 13" id="KW-1133">Transmembrane helix</keyword>
<proteinExistence type="predicted"/>
<dbReference type="GO" id="GO:0005524">
    <property type="term" value="F:ATP binding"/>
    <property type="evidence" value="ECO:0007669"/>
    <property type="project" value="UniProtKB-KW"/>
</dbReference>
<evidence type="ECO:0000256" key="7">
    <source>
        <dbReference type="ARBA" id="ARBA00022741"/>
    </source>
</evidence>
<dbReference type="SMART" id="SM00387">
    <property type="entry name" value="HATPase_c"/>
    <property type="match status" value="1"/>
</dbReference>
<evidence type="ECO:0000256" key="10">
    <source>
        <dbReference type="ARBA" id="ARBA00022989"/>
    </source>
</evidence>
<dbReference type="Gene3D" id="1.20.5.1930">
    <property type="match status" value="1"/>
</dbReference>
<accession>A0ABV7YYH6</accession>
<keyword evidence="8" id="KW-0418">Kinase</keyword>
<dbReference type="InterPro" id="IPR003594">
    <property type="entry name" value="HATPase_dom"/>
</dbReference>
<dbReference type="Proteomes" id="UP001595616">
    <property type="component" value="Unassembled WGS sequence"/>
</dbReference>
<dbReference type="CDD" id="cd16917">
    <property type="entry name" value="HATPase_UhpB-NarQ-NarX-like"/>
    <property type="match status" value="1"/>
</dbReference>
<comment type="caution">
    <text evidence="15">The sequence shown here is derived from an EMBL/GenBank/DDBJ whole genome shotgun (WGS) entry which is preliminary data.</text>
</comment>
<feature type="transmembrane region" description="Helical" evidence="13">
    <location>
        <begin position="12"/>
        <end position="34"/>
    </location>
</feature>
<dbReference type="PANTHER" id="PTHR24421:SF10">
    <property type="entry name" value="NITRATE_NITRITE SENSOR PROTEIN NARQ"/>
    <property type="match status" value="1"/>
</dbReference>
<keyword evidence="16" id="KW-1185">Reference proteome</keyword>
<dbReference type="InterPro" id="IPR036890">
    <property type="entry name" value="HATPase_C_sf"/>
</dbReference>
<keyword evidence="6 13" id="KW-0812">Transmembrane</keyword>
<dbReference type="PANTHER" id="PTHR24421">
    <property type="entry name" value="NITRATE/NITRITE SENSOR PROTEIN NARX-RELATED"/>
    <property type="match status" value="1"/>
</dbReference>
<keyword evidence="9 15" id="KW-0067">ATP-binding</keyword>
<evidence type="ECO:0000256" key="2">
    <source>
        <dbReference type="ARBA" id="ARBA00004141"/>
    </source>
</evidence>
<feature type="transmembrane region" description="Helical" evidence="13">
    <location>
        <begin position="186"/>
        <end position="208"/>
    </location>
</feature>
<dbReference type="RefSeq" id="WP_379838822.1">
    <property type="nucleotide sequence ID" value="NZ_JBHRYQ010000001.1"/>
</dbReference>
<reference evidence="16" key="1">
    <citation type="journal article" date="2019" name="Int. J. Syst. Evol. Microbiol.">
        <title>The Global Catalogue of Microorganisms (GCM) 10K type strain sequencing project: providing services to taxonomists for standard genome sequencing and annotation.</title>
        <authorList>
            <consortium name="The Broad Institute Genomics Platform"/>
            <consortium name="The Broad Institute Genome Sequencing Center for Infectious Disease"/>
            <person name="Wu L."/>
            <person name="Ma J."/>
        </authorList>
    </citation>
    <scope>NUCLEOTIDE SEQUENCE [LARGE SCALE GENOMIC DNA]</scope>
    <source>
        <strain evidence="16">CECT 7956</strain>
    </source>
</reference>
<evidence type="ECO:0000313" key="16">
    <source>
        <dbReference type="Proteomes" id="UP001595616"/>
    </source>
</evidence>
<dbReference type="Pfam" id="PF02518">
    <property type="entry name" value="HATPase_c"/>
    <property type="match status" value="1"/>
</dbReference>
<dbReference type="Pfam" id="PF07730">
    <property type="entry name" value="HisKA_3"/>
    <property type="match status" value="1"/>
</dbReference>
<dbReference type="Pfam" id="PF13675">
    <property type="entry name" value="PilJ"/>
    <property type="match status" value="1"/>
</dbReference>
<keyword evidence="7" id="KW-0547">Nucleotide-binding</keyword>
<evidence type="ECO:0000256" key="1">
    <source>
        <dbReference type="ARBA" id="ARBA00000085"/>
    </source>
</evidence>
<evidence type="ECO:0000256" key="6">
    <source>
        <dbReference type="ARBA" id="ARBA00022692"/>
    </source>
</evidence>
<keyword evidence="4" id="KW-0597">Phosphoprotein</keyword>
<organism evidence="15 16">
    <name type="scientific">Lacihabitans lacunae</name>
    <dbReference type="NCBI Taxonomy" id="1028214"/>
    <lineage>
        <taxon>Bacteria</taxon>
        <taxon>Pseudomonadati</taxon>
        <taxon>Bacteroidota</taxon>
        <taxon>Cytophagia</taxon>
        <taxon>Cytophagales</taxon>
        <taxon>Leadbetterellaceae</taxon>
        <taxon>Lacihabitans</taxon>
    </lineage>
</organism>
<keyword evidence="5" id="KW-0808">Transferase</keyword>
<sequence length="473" mass="53776">MENLDKTVAQRLSVQYIMALSIVAILTVFGQFLVHNTLSTSQDDSHIINIAGRQRMLSQKMTKIALVLKDQQIGTPLYDSSLVKLKSSFEEWEQVHNNLQKDNITKPRKYNVTNSQVILSYFSNINPYFQNLHALFRSCIKNKPTSEIISKILENEGPYLSWMDKIVTTYDKEATKRVNTVKSYELILGFLTLGTLFVEALMIFGPLVEYVKQVIFHLTKSEKKLTETNTQLRYSNKMLLETQKQLEEASKEKYESKLKEENIRNASLLEGQEEERKRLSQEMHDGVGQMLTGIKLSAEKLASMDPNNPKFAIRQTDLLAQIKDTIEATRGVSFNLMPSVLKDYGLESVLKILKAQTEKNSSIVVNYEFSSGRLPNKLEIGIYRIIQEALNNTLKHAEAKVFSINVLTKAGLVYVELSDDGKGFDPEKIKEQSLIHNGVANMKTRTKLLHGTFKVISNLNEGTNIFIKLPLES</sequence>
<comment type="subcellular location">
    <subcellularLocation>
        <location evidence="2">Membrane</location>
        <topology evidence="2">Multi-pass membrane protein</topology>
    </subcellularLocation>
</comment>
<evidence type="ECO:0000256" key="4">
    <source>
        <dbReference type="ARBA" id="ARBA00022553"/>
    </source>
</evidence>
<keyword evidence="12 13" id="KW-0472">Membrane</keyword>
<evidence type="ECO:0000256" key="5">
    <source>
        <dbReference type="ARBA" id="ARBA00022679"/>
    </source>
</evidence>
<evidence type="ECO:0000313" key="15">
    <source>
        <dbReference type="EMBL" id="MFC3811966.1"/>
    </source>
</evidence>
<gene>
    <name evidence="15" type="ORF">ACFOOI_14985</name>
</gene>
<dbReference type="InterPro" id="IPR029095">
    <property type="entry name" value="NarX-like_N"/>
</dbReference>